<keyword evidence="1" id="KW-0812">Transmembrane</keyword>
<feature type="transmembrane region" description="Helical" evidence="1">
    <location>
        <begin position="138"/>
        <end position="159"/>
    </location>
</feature>
<feature type="transmembrane region" description="Helical" evidence="1">
    <location>
        <begin position="58"/>
        <end position="78"/>
    </location>
</feature>
<sequence>MSNWLFPPVPVLFALFGLWMIYRGWGKHWFVAFSTNLVLPYFYANIFVGNFSRTPASMFIAVFLTMIPCLWAAFYLVLKLKIAVLRNAEFSDTRSFFGAAGFFLLAALVTYAAAFAPSTCKDAKCETGVSLFGPLDYSVVWAVCMWSGYLASGSVLLFFDIVRRRFNFR</sequence>
<proteinExistence type="predicted"/>
<name>A0ABS7GUX3_9HYPH</name>
<accession>A0ABS7GUX3</accession>
<dbReference type="RefSeq" id="WP_220334834.1">
    <property type="nucleotide sequence ID" value="NZ_JAEUAK010000004.1"/>
</dbReference>
<organism evidence="2 3">
    <name type="scientific">Rhizobium mesosinicum</name>
    <dbReference type="NCBI Taxonomy" id="335017"/>
    <lineage>
        <taxon>Bacteria</taxon>
        <taxon>Pseudomonadati</taxon>
        <taxon>Pseudomonadota</taxon>
        <taxon>Alphaproteobacteria</taxon>
        <taxon>Hyphomicrobiales</taxon>
        <taxon>Rhizobiaceae</taxon>
        <taxon>Rhizobium/Agrobacterium group</taxon>
        <taxon>Rhizobium</taxon>
    </lineage>
</organism>
<evidence type="ECO:0000256" key="1">
    <source>
        <dbReference type="SAM" id="Phobius"/>
    </source>
</evidence>
<feature type="transmembrane region" description="Helical" evidence="1">
    <location>
        <begin position="29"/>
        <end position="46"/>
    </location>
</feature>
<keyword evidence="1" id="KW-0472">Membrane</keyword>
<keyword evidence="3" id="KW-1185">Reference proteome</keyword>
<reference evidence="2 3" key="1">
    <citation type="journal article" date="2021" name="MBio">
        <title>Poor Competitiveness of Bradyrhizobium in Pigeon Pea Root Colonization in Indian Soils.</title>
        <authorList>
            <person name="Chalasani D."/>
            <person name="Basu A."/>
            <person name="Pullabhotla S.V.S.R.N."/>
            <person name="Jorrin B."/>
            <person name="Neal A.L."/>
            <person name="Poole P.S."/>
            <person name="Podile A.R."/>
            <person name="Tkacz A."/>
        </authorList>
    </citation>
    <scope>NUCLEOTIDE SEQUENCE [LARGE SCALE GENOMIC DNA]</scope>
    <source>
        <strain evidence="2 3">HU56</strain>
    </source>
</reference>
<evidence type="ECO:0000313" key="3">
    <source>
        <dbReference type="Proteomes" id="UP000717752"/>
    </source>
</evidence>
<comment type="caution">
    <text evidence="2">The sequence shown here is derived from an EMBL/GenBank/DDBJ whole genome shotgun (WGS) entry which is preliminary data.</text>
</comment>
<dbReference type="EMBL" id="JAEUAK010000004">
    <property type="protein sequence ID" value="MBW9053472.1"/>
    <property type="molecule type" value="Genomic_DNA"/>
</dbReference>
<feature type="transmembrane region" description="Helical" evidence="1">
    <location>
        <begin position="6"/>
        <end position="22"/>
    </location>
</feature>
<evidence type="ECO:0000313" key="2">
    <source>
        <dbReference type="EMBL" id="MBW9053472.1"/>
    </source>
</evidence>
<protein>
    <submittedName>
        <fullName evidence="2">Uncharacterized protein</fullName>
    </submittedName>
</protein>
<keyword evidence="1" id="KW-1133">Transmembrane helix</keyword>
<gene>
    <name evidence="2" type="ORF">JNB85_13740</name>
</gene>
<feature type="transmembrane region" description="Helical" evidence="1">
    <location>
        <begin position="99"/>
        <end position="118"/>
    </location>
</feature>
<dbReference type="Proteomes" id="UP000717752">
    <property type="component" value="Unassembled WGS sequence"/>
</dbReference>